<dbReference type="InterPro" id="IPR006076">
    <property type="entry name" value="FAD-dep_OxRdtase"/>
</dbReference>
<dbReference type="SUPFAM" id="SSF51905">
    <property type="entry name" value="FAD/NAD(P)-binding domain"/>
    <property type="match status" value="1"/>
</dbReference>
<dbReference type="Proteomes" id="UP001315686">
    <property type="component" value="Unassembled WGS sequence"/>
</dbReference>
<comment type="caution">
    <text evidence="3">The sequence shown here is derived from an EMBL/GenBank/DDBJ whole genome shotgun (WGS) entry which is preliminary data.</text>
</comment>
<dbReference type="Gene3D" id="3.50.50.60">
    <property type="entry name" value="FAD/NAD(P)-binding domain"/>
    <property type="match status" value="2"/>
</dbReference>
<evidence type="ECO:0000313" key="4">
    <source>
        <dbReference type="Proteomes" id="UP001315686"/>
    </source>
</evidence>
<dbReference type="RefSeq" id="WP_327792045.1">
    <property type="nucleotide sequence ID" value="NZ_JADQAZ010000001.1"/>
</dbReference>
<protein>
    <submittedName>
        <fullName evidence="3">FAD-binding oxidoreductase</fullName>
    </submittedName>
</protein>
<dbReference type="GO" id="GO:0016491">
    <property type="term" value="F:oxidoreductase activity"/>
    <property type="evidence" value="ECO:0007669"/>
    <property type="project" value="UniProtKB-KW"/>
</dbReference>
<name>A0AAP2CJZ1_9RHOB</name>
<gene>
    <name evidence="3" type="ORF">IV417_00375</name>
</gene>
<dbReference type="EMBL" id="JADQAZ010000001">
    <property type="protein sequence ID" value="MBT0955824.1"/>
    <property type="molecule type" value="Genomic_DNA"/>
</dbReference>
<proteinExistence type="predicted"/>
<dbReference type="AlphaFoldDB" id="A0AAP2CJZ1"/>
<reference evidence="3 4" key="1">
    <citation type="journal article" date="2021" name="Arch. Microbiol.">
        <title>Harenicola maris gen. nov., sp. nov. isolated from the Sea of Japan shallow sediments.</title>
        <authorList>
            <person name="Romanenko L.A."/>
            <person name="Kurilenko V.V."/>
            <person name="Chernysheva N.Y."/>
            <person name="Tekutyeva L.A."/>
            <person name="Velansky P.V."/>
            <person name="Svetashev V.I."/>
            <person name="Isaeva M.P."/>
        </authorList>
    </citation>
    <scope>NUCLEOTIDE SEQUENCE [LARGE SCALE GENOMIC DNA]</scope>
    <source>
        <strain evidence="3 4">KMM 3653</strain>
    </source>
</reference>
<dbReference type="PANTHER" id="PTHR13847:SF289">
    <property type="entry name" value="GLYCINE OXIDASE"/>
    <property type="match status" value="1"/>
</dbReference>
<feature type="domain" description="FAD dependent oxidoreductase" evidence="2">
    <location>
        <begin position="5"/>
        <end position="394"/>
    </location>
</feature>
<dbReference type="Gene3D" id="3.30.9.10">
    <property type="entry name" value="D-Amino Acid Oxidase, subunit A, domain 2"/>
    <property type="match status" value="1"/>
</dbReference>
<dbReference type="Pfam" id="PF01266">
    <property type="entry name" value="DAO"/>
    <property type="match status" value="1"/>
</dbReference>
<evidence type="ECO:0000259" key="2">
    <source>
        <dbReference type="Pfam" id="PF01266"/>
    </source>
</evidence>
<organism evidence="3 4">
    <name type="scientific">Harenicola maris</name>
    <dbReference type="NCBI Taxonomy" id="2841044"/>
    <lineage>
        <taxon>Bacteria</taxon>
        <taxon>Pseudomonadati</taxon>
        <taxon>Pseudomonadota</taxon>
        <taxon>Alphaproteobacteria</taxon>
        <taxon>Rhodobacterales</taxon>
        <taxon>Paracoccaceae</taxon>
        <taxon>Harenicola</taxon>
    </lineage>
</organism>
<evidence type="ECO:0000313" key="3">
    <source>
        <dbReference type="EMBL" id="MBT0955824.1"/>
    </source>
</evidence>
<accession>A0AAP2CJZ1</accession>
<keyword evidence="4" id="KW-1185">Reference proteome</keyword>
<dbReference type="SUPFAM" id="SSF54373">
    <property type="entry name" value="FAD-linked reductases, C-terminal domain"/>
    <property type="match status" value="1"/>
</dbReference>
<dbReference type="InterPro" id="IPR036188">
    <property type="entry name" value="FAD/NAD-bd_sf"/>
</dbReference>
<evidence type="ECO:0000256" key="1">
    <source>
        <dbReference type="ARBA" id="ARBA00023002"/>
    </source>
</evidence>
<dbReference type="PANTHER" id="PTHR13847">
    <property type="entry name" value="SARCOSINE DEHYDROGENASE-RELATED"/>
    <property type="match status" value="1"/>
</dbReference>
<keyword evidence="1" id="KW-0560">Oxidoreductase</keyword>
<sequence length="412" mass="44028">MQDFDLIIAGAGIVGTSAALMARMEGMSVLLCDGETPGSGTVSGSACTIATYANVPINSPSIFAALPTLLTSADSPLTFNWKYGLQNPRWMLSFLRNCRSAKVEEIAANLGRLLAKADESIDALTAESGAEDLFVQNDCLYIWSTKAGFDAARAGNEMRKKAGVTFDELTEEEVRTLEPAIQGPVHGGLQYKGARHVLDPQALTLRYHARYLALGGAWAQSSMTQVQPDATGVTVTLADGTQVRGKRCVIAAGAHSTRIRGTGAERLPLGVERGYNILYPQSSALTSRPVGWAEAGFYATPMAQGLRIAGTVEIASLYAPFNSRNTDYLHRKSKEMFAPLGAPDKPWLGYRPTMPDALPVIGFSPTSDNVILAFGHQHIGLTLGPLTGRIVADLALGKKPNIDIAAFSPKRF</sequence>
<dbReference type="GO" id="GO:0005737">
    <property type="term" value="C:cytoplasm"/>
    <property type="evidence" value="ECO:0007669"/>
    <property type="project" value="TreeGrafter"/>
</dbReference>